<dbReference type="EMBL" id="FZPC01000028">
    <property type="protein sequence ID" value="SNT44227.1"/>
    <property type="molecule type" value="Genomic_DNA"/>
</dbReference>
<name>A0A239MMZ4_9PSED</name>
<evidence type="ECO:0000256" key="4">
    <source>
        <dbReference type="PROSITE-ProRule" id="PRU00335"/>
    </source>
</evidence>
<gene>
    <name evidence="6" type="ORF">SAMN05216189_1001234</name>
    <name evidence="7" type="ORF">SAMN06295949_12836</name>
</gene>
<dbReference type="InterPro" id="IPR036271">
    <property type="entry name" value="Tet_transcr_reg_TetR-rel_C_sf"/>
</dbReference>
<keyword evidence="2 4" id="KW-0238">DNA-binding</keyword>
<organism evidence="6 9">
    <name type="scientific">Pseudomonas delhiensis</name>
    <dbReference type="NCBI Taxonomy" id="366289"/>
    <lineage>
        <taxon>Bacteria</taxon>
        <taxon>Pseudomonadati</taxon>
        <taxon>Pseudomonadota</taxon>
        <taxon>Gammaproteobacteria</taxon>
        <taxon>Pseudomonadales</taxon>
        <taxon>Pseudomonadaceae</taxon>
        <taxon>Pseudomonas</taxon>
    </lineage>
</organism>
<evidence type="ECO:0000313" key="8">
    <source>
        <dbReference type="Proteomes" id="UP000198309"/>
    </source>
</evidence>
<dbReference type="PANTHER" id="PTHR47506:SF7">
    <property type="entry name" value="TRANSCRIPTIONAL REGULATORY PROTEIN"/>
    <property type="match status" value="1"/>
</dbReference>
<dbReference type="Proteomes" id="UP000198309">
    <property type="component" value="Unassembled WGS sequence"/>
</dbReference>
<dbReference type="AlphaFoldDB" id="A0A239MMZ4"/>
<feature type="DNA-binding region" description="H-T-H motif" evidence="4">
    <location>
        <begin position="40"/>
        <end position="59"/>
    </location>
</feature>
<proteinExistence type="predicted"/>
<reference evidence="6 9" key="1">
    <citation type="submission" date="2016-10" db="EMBL/GenBank/DDBJ databases">
        <authorList>
            <person name="de Groot N.N."/>
        </authorList>
    </citation>
    <scope>NUCLEOTIDE SEQUENCE [LARGE SCALE GENOMIC DNA]</scope>
    <source>
        <strain evidence="6 9">CCM 7361</strain>
    </source>
</reference>
<dbReference type="PROSITE" id="PS01081">
    <property type="entry name" value="HTH_TETR_1"/>
    <property type="match status" value="1"/>
</dbReference>
<dbReference type="InterPro" id="IPR001647">
    <property type="entry name" value="HTH_TetR"/>
</dbReference>
<sequence>MSPKTGSNEKGMGEKKAQTRERILCAAADALVRRGPLEPSVAEVMGAAGLTVGGFYAHFQSKDALMLEAFRHLLSTRRAKLRHFDPDMPFSERRQLVAAFYLSRRHRDSEEPGCPIPSCLSDMAQLPESFQQALAEHLELMVAELAERPEDADTVLADIALMVGGLALARALGPSDLSDRVLRAAKKAVD</sequence>
<dbReference type="SUPFAM" id="SSF46689">
    <property type="entry name" value="Homeodomain-like"/>
    <property type="match status" value="1"/>
</dbReference>
<dbReference type="PROSITE" id="PS50977">
    <property type="entry name" value="HTH_TETR_2"/>
    <property type="match status" value="1"/>
</dbReference>
<evidence type="ECO:0000313" key="6">
    <source>
        <dbReference type="EMBL" id="SDI00588.1"/>
    </source>
</evidence>
<dbReference type="PRINTS" id="PR00455">
    <property type="entry name" value="HTHTETR"/>
</dbReference>
<dbReference type="InterPro" id="IPR009057">
    <property type="entry name" value="Homeodomain-like_sf"/>
</dbReference>
<feature type="domain" description="HTH tetR-type" evidence="5">
    <location>
        <begin position="17"/>
        <end position="77"/>
    </location>
</feature>
<evidence type="ECO:0000256" key="1">
    <source>
        <dbReference type="ARBA" id="ARBA00023015"/>
    </source>
</evidence>
<protein>
    <submittedName>
        <fullName evidence="6">Transcriptional regulator, TetR family</fullName>
    </submittedName>
</protein>
<keyword evidence="3" id="KW-0804">Transcription</keyword>
<evidence type="ECO:0000313" key="9">
    <source>
        <dbReference type="Proteomes" id="UP000199693"/>
    </source>
</evidence>
<evidence type="ECO:0000256" key="2">
    <source>
        <dbReference type="ARBA" id="ARBA00023125"/>
    </source>
</evidence>
<dbReference type="SUPFAM" id="SSF48498">
    <property type="entry name" value="Tetracyclin repressor-like, C-terminal domain"/>
    <property type="match status" value="1"/>
</dbReference>
<evidence type="ECO:0000256" key="3">
    <source>
        <dbReference type="ARBA" id="ARBA00023163"/>
    </source>
</evidence>
<keyword evidence="1" id="KW-0805">Transcription regulation</keyword>
<dbReference type="GO" id="GO:0003677">
    <property type="term" value="F:DNA binding"/>
    <property type="evidence" value="ECO:0007669"/>
    <property type="project" value="UniProtKB-UniRule"/>
</dbReference>
<evidence type="ECO:0000259" key="5">
    <source>
        <dbReference type="PROSITE" id="PS50977"/>
    </source>
</evidence>
<dbReference type="EMBL" id="FNEC01000001">
    <property type="protein sequence ID" value="SDI00588.1"/>
    <property type="molecule type" value="Genomic_DNA"/>
</dbReference>
<dbReference type="Gene3D" id="1.10.10.60">
    <property type="entry name" value="Homeodomain-like"/>
    <property type="match status" value="1"/>
</dbReference>
<accession>A0A239MMZ4</accession>
<keyword evidence="8" id="KW-1185">Reference proteome</keyword>
<dbReference type="InterPro" id="IPR023772">
    <property type="entry name" value="DNA-bd_HTH_TetR-type_CS"/>
</dbReference>
<dbReference type="Gene3D" id="1.10.357.10">
    <property type="entry name" value="Tetracycline Repressor, domain 2"/>
    <property type="match status" value="1"/>
</dbReference>
<dbReference type="Pfam" id="PF00440">
    <property type="entry name" value="TetR_N"/>
    <property type="match status" value="1"/>
</dbReference>
<reference evidence="7 8" key="2">
    <citation type="submission" date="2017-06" db="EMBL/GenBank/DDBJ databases">
        <authorList>
            <person name="Varghese N."/>
            <person name="Submissions S."/>
        </authorList>
    </citation>
    <scope>NUCLEOTIDE SEQUENCE [LARGE SCALE GENOMIC DNA]</scope>
    <source>
        <strain evidence="7 8">RLD-1</strain>
    </source>
</reference>
<dbReference type="Proteomes" id="UP000199693">
    <property type="component" value="Unassembled WGS sequence"/>
</dbReference>
<dbReference type="PANTHER" id="PTHR47506">
    <property type="entry name" value="TRANSCRIPTIONAL REGULATORY PROTEIN"/>
    <property type="match status" value="1"/>
</dbReference>
<evidence type="ECO:0000313" key="7">
    <source>
        <dbReference type="EMBL" id="SNT44227.1"/>
    </source>
</evidence>